<dbReference type="Proteomes" id="UP000009326">
    <property type="component" value="Unassembled WGS sequence"/>
</dbReference>
<dbReference type="Gene3D" id="2.40.100.10">
    <property type="entry name" value="Cyclophilin-like"/>
    <property type="match status" value="1"/>
</dbReference>
<dbReference type="EMBL" id="CAKC01000046">
    <property type="protein sequence ID" value="CCI87060.1"/>
    <property type="molecule type" value="Genomic_DNA"/>
</dbReference>
<protein>
    <submittedName>
        <fullName evidence="3">Conserved protein</fullName>
    </submittedName>
</protein>
<dbReference type="Pfam" id="PF19200">
    <property type="entry name" value="MupG_N"/>
    <property type="match status" value="1"/>
</dbReference>
<dbReference type="InterPro" id="IPR008589">
    <property type="entry name" value="MupG"/>
</dbReference>
<keyword evidence="6" id="KW-1185">Reference proteome</keyword>
<dbReference type="InterPro" id="IPR029000">
    <property type="entry name" value="Cyclophilin-like_dom_sf"/>
</dbReference>
<dbReference type="Proteomes" id="UP000051521">
    <property type="component" value="Unassembled WGS sequence"/>
</dbReference>
<name>I7K0T8_9LACO</name>
<evidence type="ECO:0000313" key="4">
    <source>
        <dbReference type="EMBL" id="KRN10748.1"/>
    </source>
</evidence>
<evidence type="ECO:0000313" key="3">
    <source>
        <dbReference type="EMBL" id="CCI87060.1"/>
    </source>
</evidence>
<dbReference type="Gene3D" id="3.20.20.70">
    <property type="entry name" value="Aldolase class I"/>
    <property type="match status" value="1"/>
</dbReference>
<dbReference type="InterPro" id="IPR013785">
    <property type="entry name" value="Aldolase_TIM"/>
</dbReference>
<dbReference type="AlphaFoldDB" id="I7K0T8"/>
<dbReference type="InterPro" id="IPR043797">
    <property type="entry name" value="MupG_N"/>
</dbReference>
<dbReference type="SUPFAM" id="SSF51445">
    <property type="entry name" value="(Trans)glycosidases"/>
    <property type="match status" value="1"/>
</dbReference>
<dbReference type="Pfam" id="PF05913">
    <property type="entry name" value="MupG_C"/>
    <property type="match status" value="1"/>
</dbReference>
<dbReference type="InterPro" id="IPR043894">
    <property type="entry name" value="MupG_C"/>
</dbReference>
<dbReference type="EMBL" id="AYZO01000027">
    <property type="protein sequence ID" value="KRN10748.1"/>
    <property type="molecule type" value="Genomic_DNA"/>
</dbReference>
<accession>I7K0T8</accession>
<comment type="caution">
    <text evidence="3">The sequence shown here is derived from an EMBL/GenBank/DDBJ whole genome shotgun (WGS) entry which is preliminary data.</text>
</comment>
<dbReference type="STRING" id="1423751.FC38_GL000920"/>
<dbReference type="InterPro" id="IPR017853">
    <property type="entry name" value="GH"/>
</dbReference>
<organism evidence="3 5">
    <name type="scientific">Lactobacillus gigeriorum DSM 23908 = CRBIP 24.85</name>
    <dbReference type="NCBI Taxonomy" id="1423751"/>
    <lineage>
        <taxon>Bacteria</taxon>
        <taxon>Bacillati</taxon>
        <taxon>Bacillota</taxon>
        <taxon>Bacilli</taxon>
        <taxon>Lactobacillales</taxon>
        <taxon>Lactobacillaceae</taxon>
        <taxon>Lactobacillus</taxon>
    </lineage>
</organism>
<dbReference type="RefSeq" id="WP_008473175.1">
    <property type="nucleotide sequence ID" value="NZ_AYZO01000027.1"/>
</dbReference>
<feature type="domain" description="6-phospho-N-acetylmuramidase N-terminal" evidence="2">
    <location>
        <begin position="2"/>
        <end position="228"/>
    </location>
</feature>
<dbReference type="PANTHER" id="PTHR38435">
    <property type="match status" value="1"/>
</dbReference>
<feature type="domain" description="6-phospho-N-acetylmuramidase C-terminal" evidence="1">
    <location>
        <begin position="254"/>
        <end position="340"/>
    </location>
</feature>
<gene>
    <name evidence="3" type="ORF">BN52_02185</name>
    <name evidence="4" type="ORF">FC38_GL000920</name>
</gene>
<dbReference type="PANTHER" id="PTHR38435:SF2">
    <property type="entry name" value="DUF871 DOMAIN-CONTAINING PROTEIN"/>
    <property type="match status" value="1"/>
</dbReference>
<dbReference type="OrthoDB" id="5809921at2"/>
<reference evidence="3 5" key="1">
    <citation type="submission" date="2012-06" db="EMBL/GenBank/DDBJ databases">
        <title>Draft genome sequence of Lactobacillus gigeriorum CRBIP 24.85T, isolated from chicken crop.</title>
        <authorList>
            <person name="Cousin S."/>
            <person name="Ma L."/>
            <person name="Creno S."/>
            <person name="Clermont D."/>
            <person name="Loux V."/>
            <person name="Bizet C."/>
            <person name="Bouchier C."/>
        </authorList>
    </citation>
    <scope>NUCLEOTIDE SEQUENCE [LARGE SCALE GENOMIC DNA]</scope>
    <source>
        <strain evidence="5">CRBIP 24.85T</strain>
        <strain evidence="3">Type strain: CRBIP 24.85</strain>
    </source>
</reference>
<reference evidence="4 6" key="2">
    <citation type="journal article" date="2015" name="Genome Announc.">
        <title>Expanding the biotechnology potential of lactobacilli through comparative genomics of 213 strains and associated genera.</title>
        <authorList>
            <person name="Sun Z."/>
            <person name="Harris H.M."/>
            <person name="McCann A."/>
            <person name="Guo C."/>
            <person name="Argimon S."/>
            <person name="Zhang W."/>
            <person name="Yang X."/>
            <person name="Jeffery I.B."/>
            <person name="Cooney J.C."/>
            <person name="Kagawa T.F."/>
            <person name="Liu W."/>
            <person name="Song Y."/>
            <person name="Salvetti E."/>
            <person name="Wrobel A."/>
            <person name="Rasinkangas P."/>
            <person name="Parkhill J."/>
            <person name="Rea M.C."/>
            <person name="O'Sullivan O."/>
            <person name="Ritari J."/>
            <person name="Douillard F.P."/>
            <person name="Paul Ross R."/>
            <person name="Yang R."/>
            <person name="Briner A.E."/>
            <person name="Felis G.E."/>
            <person name="de Vos W.M."/>
            <person name="Barrangou R."/>
            <person name="Klaenhammer T.R."/>
            <person name="Caufield P.W."/>
            <person name="Cui Y."/>
            <person name="Zhang H."/>
            <person name="O'Toole P.W."/>
        </authorList>
    </citation>
    <scope>NUCLEOTIDE SEQUENCE [LARGE SCALE GENOMIC DNA]</scope>
    <source>
        <strain evidence="4 6">DSM 23908</strain>
    </source>
</reference>
<dbReference type="PATRIC" id="fig|1423751.3.peg.954"/>
<evidence type="ECO:0000313" key="5">
    <source>
        <dbReference type="Proteomes" id="UP000009326"/>
    </source>
</evidence>
<evidence type="ECO:0000259" key="2">
    <source>
        <dbReference type="Pfam" id="PF19200"/>
    </source>
</evidence>
<evidence type="ECO:0000259" key="1">
    <source>
        <dbReference type="Pfam" id="PF05913"/>
    </source>
</evidence>
<dbReference type="SUPFAM" id="SSF50891">
    <property type="entry name" value="Cyclophilin-like"/>
    <property type="match status" value="1"/>
</dbReference>
<sequence>MLGISVYMSQYDPSYIEQARVAGAEYVFTSMQMPEEDYDKLRPVIKEFFTKCHELKLKVVSDVSPVTFEKLGLANNDFQALKDFGFSAVRLDYGIDDLNLIKQLQKQFTVFLNASIVSPEYLEKLLHSGVDRKKLILSYNYYPHVNTGLSWASFIKRNRAFVKMGVRTQAFVPGDWEYRFPMYEGLPTVERHRGMNSFVAAVEVMHEAGVTDVFISDTRARISSLEEIVRYQREGIITLKTNFLPEFSEYQNLTLAVRKDQPERIVRLLAPRKKIEPRHQVKISRGAIILQNELAKRYSGEVYLAKIDLPSDPGSNIIGYILAEYMPLLEQIDEKNKIILK</sequence>
<proteinExistence type="predicted"/>
<evidence type="ECO:0000313" key="6">
    <source>
        <dbReference type="Proteomes" id="UP000051521"/>
    </source>
</evidence>